<evidence type="ECO:0000313" key="6">
    <source>
        <dbReference type="Proteomes" id="UP001591681"/>
    </source>
</evidence>
<keyword evidence="1" id="KW-0479">Metal-binding</keyword>
<proteinExistence type="predicted"/>
<feature type="domain" description="CCHC-type" evidence="4">
    <location>
        <begin position="236"/>
        <end position="251"/>
    </location>
</feature>
<protein>
    <recommendedName>
        <fullName evidence="4">CCHC-type domain-containing protein</fullName>
    </recommendedName>
</protein>
<organism evidence="5 6">
    <name type="scientific">Coilia grayii</name>
    <name type="common">Gray's grenadier anchovy</name>
    <dbReference type="NCBI Taxonomy" id="363190"/>
    <lineage>
        <taxon>Eukaryota</taxon>
        <taxon>Metazoa</taxon>
        <taxon>Chordata</taxon>
        <taxon>Craniata</taxon>
        <taxon>Vertebrata</taxon>
        <taxon>Euteleostomi</taxon>
        <taxon>Actinopterygii</taxon>
        <taxon>Neopterygii</taxon>
        <taxon>Teleostei</taxon>
        <taxon>Clupei</taxon>
        <taxon>Clupeiformes</taxon>
        <taxon>Clupeoidei</taxon>
        <taxon>Engraulidae</taxon>
        <taxon>Coilinae</taxon>
        <taxon>Coilia</taxon>
    </lineage>
</organism>
<feature type="region of interest" description="Disordered" evidence="2">
    <location>
        <begin position="251"/>
        <end position="294"/>
    </location>
</feature>
<feature type="compositionally biased region" description="Basic residues" evidence="2">
    <location>
        <begin position="348"/>
        <end position="362"/>
    </location>
</feature>
<keyword evidence="3" id="KW-0472">Membrane</keyword>
<evidence type="ECO:0000256" key="3">
    <source>
        <dbReference type="SAM" id="Phobius"/>
    </source>
</evidence>
<dbReference type="SMART" id="SM00343">
    <property type="entry name" value="ZnF_C2HC"/>
    <property type="match status" value="1"/>
</dbReference>
<accession>A0ABD1JFL7</accession>
<evidence type="ECO:0000256" key="2">
    <source>
        <dbReference type="SAM" id="MobiDB-lite"/>
    </source>
</evidence>
<dbReference type="GO" id="GO:0008270">
    <property type="term" value="F:zinc ion binding"/>
    <property type="evidence" value="ECO:0007669"/>
    <property type="project" value="UniProtKB-KW"/>
</dbReference>
<keyword evidence="1" id="KW-0862">Zinc</keyword>
<dbReference type="Gene3D" id="4.10.60.10">
    <property type="entry name" value="Zinc finger, CCHC-type"/>
    <property type="match status" value="1"/>
</dbReference>
<reference evidence="5 6" key="1">
    <citation type="submission" date="2024-09" db="EMBL/GenBank/DDBJ databases">
        <title>A chromosome-level genome assembly of Gray's grenadier anchovy, Coilia grayii.</title>
        <authorList>
            <person name="Fu Z."/>
        </authorList>
    </citation>
    <scope>NUCLEOTIDE SEQUENCE [LARGE SCALE GENOMIC DNA]</scope>
    <source>
        <strain evidence="5">G4</strain>
        <tissue evidence="5">Muscle</tissue>
    </source>
</reference>
<feature type="transmembrane region" description="Helical" evidence="3">
    <location>
        <begin position="42"/>
        <end position="66"/>
    </location>
</feature>
<keyword evidence="6" id="KW-1185">Reference proteome</keyword>
<keyword evidence="3" id="KW-1133">Transmembrane helix</keyword>
<keyword evidence="3" id="KW-0812">Transmembrane</keyword>
<gene>
    <name evidence="5" type="ORF">ACEWY4_018836</name>
</gene>
<evidence type="ECO:0000259" key="4">
    <source>
        <dbReference type="PROSITE" id="PS50158"/>
    </source>
</evidence>
<dbReference type="PROSITE" id="PS50158">
    <property type="entry name" value="ZF_CCHC"/>
    <property type="match status" value="1"/>
</dbReference>
<dbReference type="InterPro" id="IPR036875">
    <property type="entry name" value="Znf_CCHC_sf"/>
</dbReference>
<name>A0ABD1JFL7_9TELE</name>
<dbReference type="AlphaFoldDB" id="A0ABD1JFL7"/>
<sequence length="471" mass="51607">MQLSLSLSPALSLSRCQCAWLSECGWSCGACGSEECLFTFYRYFLSFLVFVCRCVLFVCLSCSVVFEGVVFRFLWFSCIVCLGLLTWASALLFGSMTASGAGRFESLTRRHGIKINSTASVEECCLVVGEIVGHDKIVSAARMNNAIVLFLETVELVNVLVERGIEIDGVFTSVLPLSTPSKKVILSNVPPFIKDDVLLESLSRYGKVVSSIKKIAISSKQHDLNYVVYATTHIMRCFECGETGHLVRGCPTKQPAPENTGERQSSRNDVPSEEGGGVAGEASAPTAQAEAETVETPGPVVLADSVAEQFNDAVLEMSEVNSQGVLDPAPVLPEDGSLDFDGEVFKTPNKRKGRRSSRRQAKKKDGWVDLSLTDAESKSDMSDCSVTCSLRQSGFPSRSYELQDIKTFLVQTKHAQNVQIDEFFPDVEQFVAKTKTLMAEGGFTNPKIYRLRKILTKLNVVLGINDENCQK</sequence>
<dbReference type="InterPro" id="IPR001878">
    <property type="entry name" value="Znf_CCHC"/>
</dbReference>
<evidence type="ECO:0000313" key="5">
    <source>
        <dbReference type="EMBL" id="KAL2085516.1"/>
    </source>
</evidence>
<comment type="caution">
    <text evidence="5">The sequence shown here is derived from an EMBL/GenBank/DDBJ whole genome shotgun (WGS) entry which is preliminary data.</text>
</comment>
<dbReference type="Proteomes" id="UP001591681">
    <property type="component" value="Unassembled WGS sequence"/>
</dbReference>
<keyword evidence="1" id="KW-0863">Zinc-finger</keyword>
<dbReference type="SUPFAM" id="SSF57756">
    <property type="entry name" value="Retrovirus zinc finger-like domains"/>
    <property type="match status" value="1"/>
</dbReference>
<dbReference type="EMBL" id="JBHFQA010000016">
    <property type="protein sequence ID" value="KAL2085516.1"/>
    <property type="molecule type" value="Genomic_DNA"/>
</dbReference>
<feature type="transmembrane region" description="Helical" evidence="3">
    <location>
        <begin position="73"/>
        <end position="93"/>
    </location>
</feature>
<evidence type="ECO:0000256" key="1">
    <source>
        <dbReference type="PROSITE-ProRule" id="PRU00047"/>
    </source>
</evidence>
<feature type="region of interest" description="Disordered" evidence="2">
    <location>
        <begin position="333"/>
        <end position="365"/>
    </location>
</feature>